<evidence type="ECO:0000313" key="2">
    <source>
        <dbReference type="EMBL" id="AFF18213.1"/>
    </source>
</evidence>
<sequence>MNKSILLLAAASLTCTTLYAKDIRYVYCKAEFAPATITTPNHKIDRDEQFILFSPIFKIDIHDKAKYSSTIDFVNQFISAVYSDAKKGKAHAYLYPTDVARAEGCNVENTNLDDAKKSYDRDYLKEWTFVQPHSGKRCGYIGTYNWKPISFETVYPNKVSPYSSNAYAQSCKYDTPARYKD</sequence>
<name>H9C6K9_9GAMM</name>
<feature type="chain" id="PRO_5003618812" evidence="1">
    <location>
        <begin position="21"/>
        <end position="181"/>
    </location>
</feature>
<geneLocation type="plasmid" evidence="2">
    <name>pP60P1</name>
</geneLocation>
<dbReference type="EMBL" id="JQ245703">
    <property type="protein sequence ID" value="AFF18213.1"/>
    <property type="molecule type" value="Genomic_DNA"/>
</dbReference>
<proteinExistence type="predicted"/>
<accession>H9C6K9</accession>
<feature type="signal peptide" evidence="1">
    <location>
        <begin position="1"/>
        <end position="20"/>
    </location>
</feature>
<dbReference type="RefSeq" id="WP_015060784.1">
    <property type="nucleotide sequence ID" value="NC_019277.1"/>
</dbReference>
<evidence type="ECO:0000256" key="1">
    <source>
        <dbReference type="SAM" id="SignalP"/>
    </source>
</evidence>
<keyword evidence="2" id="KW-0614">Plasmid</keyword>
<reference evidence="2" key="1">
    <citation type="journal article" date="2013" name="Extremophiles">
        <title>Plasmid diversity in arctic strains of Psychrobacter spp.</title>
        <authorList>
            <person name="Dziewit L."/>
            <person name="Cegielski A."/>
            <person name="Romaniuk K."/>
            <person name="Uhrynowski W."/>
            <person name="Szych A."/>
            <person name="Niesiobedzki P."/>
            <person name="Zmuda-Baranowska M.J."/>
            <person name="Zdanowski M.K."/>
            <person name="Bartosik D."/>
        </authorList>
    </citation>
    <scope>NUCLEOTIDE SEQUENCE</scope>
    <source>
        <strain evidence="2">DAB_AL60</strain>
        <plasmid evidence="2">pP60P1</plasmid>
    </source>
</reference>
<keyword evidence="1" id="KW-0732">Signal</keyword>
<organism evidence="2">
    <name type="scientific">Psychrobacter sp. DAB_AL60</name>
    <dbReference type="NCBI Taxonomy" id="1028419"/>
    <lineage>
        <taxon>Bacteria</taxon>
        <taxon>Pseudomonadati</taxon>
        <taxon>Pseudomonadota</taxon>
        <taxon>Gammaproteobacteria</taxon>
        <taxon>Moraxellales</taxon>
        <taxon>Moraxellaceae</taxon>
        <taxon>Psychrobacter</taxon>
    </lineage>
</organism>
<dbReference type="AlphaFoldDB" id="H9C6K9"/>
<protein>
    <submittedName>
        <fullName evidence="2">Uncharacterized protein</fullName>
    </submittedName>
</protein>